<dbReference type="InterPro" id="IPR036412">
    <property type="entry name" value="HAD-like_sf"/>
</dbReference>
<dbReference type="InterPro" id="IPR023214">
    <property type="entry name" value="HAD_sf"/>
</dbReference>
<keyword evidence="1" id="KW-0378">Hydrolase</keyword>
<accession>A0A2T5B3K2</accession>
<dbReference type="InterPro" id="IPR006357">
    <property type="entry name" value="HAD-SF_hydro_IIA"/>
</dbReference>
<dbReference type="Pfam" id="PF13242">
    <property type="entry name" value="Hydrolase_like"/>
    <property type="match status" value="1"/>
</dbReference>
<evidence type="ECO:0000313" key="1">
    <source>
        <dbReference type="EMBL" id="PTM93540.1"/>
    </source>
</evidence>
<dbReference type="GO" id="GO:0005737">
    <property type="term" value="C:cytoplasm"/>
    <property type="evidence" value="ECO:0007669"/>
    <property type="project" value="TreeGrafter"/>
</dbReference>
<comment type="caution">
    <text evidence="1">The sequence shown here is derived from an EMBL/GenBank/DDBJ whole genome shotgun (WGS) entry which is preliminary data.</text>
</comment>
<name>A0A2T5B3K2_MYCDI</name>
<reference evidence="1 2" key="1">
    <citation type="submission" date="2018-04" db="EMBL/GenBank/DDBJ databases">
        <title>Genomic Encyclopedia of Type Strains, Phase IV (KMG-IV): sequencing the most valuable type-strain genomes for metagenomic binning, comparative biology and taxonomic classification.</title>
        <authorList>
            <person name="Goeker M."/>
        </authorList>
    </citation>
    <scope>NUCLEOTIDE SEQUENCE [LARGE SCALE GENOMIC DNA]</scope>
    <source>
        <strain evidence="1 2">DSM 7138</strain>
    </source>
</reference>
<keyword evidence="2" id="KW-1185">Reference proteome</keyword>
<protein>
    <submittedName>
        <fullName evidence="1">HAD superfamily hydrolase (TIGR01450 family)</fullName>
    </submittedName>
</protein>
<dbReference type="EMBL" id="PZZZ01000006">
    <property type="protein sequence ID" value="PTM93540.1"/>
    <property type="molecule type" value="Genomic_DNA"/>
</dbReference>
<sequence length="245" mass="25977">MSEPDLDADGYLIDLDGTLIAGRSVLPDALWLLEQVRGRFVIVSNNAEHTPHQLARALRAMGLGVAQEQLLLAGTAAIDTIAAEYPGASVLLLASASLRTYARRSGLRLDQPRPDIVLVARDRHFSYARLAEAADALSDGARFVVAAPDRNHPGANGKPVPETGALAAAILACVGPIPHRVIGKPEPALFEMGCARLGIAAQNALMIGDNPETDGLGSKRIGMRFLQVERGLIRTAKSHLRYAAG</sequence>
<dbReference type="AlphaFoldDB" id="A0A2T5B3K2"/>
<dbReference type="Gene3D" id="3.40.50.1000">
    <property type="entry name" value="HAD superfamily/HAD-like"/>
    <property type="match status" value="2"/>
</dbReference>
<organism evidence="1 2">
    <name type="scientific">Mycoplana dimorpha</name>
    <dbReference type="NCBI Taxonomy" id="28320"/>
    <lineage>
        <taxon>Bacteria</taxon>
        <taxon>Pseudomonadati</taxon>
        <taxon>Pseudomonadota</taxon>
        <taxon>Alphaproteobacteria</taxon>
        <taxon>Hyphomicrobiales</taxon>
        <taxon>Rhizobiaceae</taxon>
        <taxon>Mycoplana</taxon>
    </lineage>
</organism>
<dbReference type="Pfam" id="PF13344">
    <property type="entry name" value="Hydrolase_6"/>
    <property type="match status" value="1"/>
</dbReference>
<gene>
    <name evidence="1" type="ORF">C7449_106226</name>
</gene>
<dbReference type="PANTHER" id="PTHR19288">
    <property type="entry name" value="4-NITROPHENYLPHOSPHATASE-RELATED"/>
    <property type="match status" value="1"/>
</dbReference>
<proteinExistence type="predicted"/>
<dbReference type="GO" id="GO:0016791">
    <property type="term" value="F:phosphatase activity"/>
    <property type="evidence" value="ECO:0007669"/>
    <property type="project" value="TreeGrafter"/>
</dbReference>
<dbReference type="Proteomes" id="UP000241247">
    <property type="component" value="Unassembled WGS sequence"/>
</dbReference>
<dbReference type="RefSeq" id="WP_170115910.1">
    <property type="nucleotide sequence ID" value="NZ_JBHEEX010000005.1"/>
</dbReference>
<dbReference type="SUPFAM" id="SSF56784">
    <property type="entry name" value="HAD-like"/>
    <property type="match status" value="1"/>
</dbReference>
<dbReference type="PANTHER" id="PTHR19288:SF46">
    <property type="entry name" value="HALOACID DEHALOGENASE-LIKE HYDROLASE DOMAIN-CONTAINING PROTEIN 2"/>
    <property type="match status" value="1"/>
</dbReference>
<evidence type="ECO:0000313" key="2">
    <source>
        <dbReference type="Proteomes" id="UP000241247"/>
    </source>
</evidence>